<evidence type="ECO:0000259" key="4">
    <source>
        <dbReference type="SMART" id="SM00967"/>
    </source>
</evidence>
<gene>
    <name evidence="5" type="ORF">GCM10023321_17230</name>
</gene>
<dbReference type="InterPro" id="IPR029028">
    <property type="entry name" value="Alpha/beta_knot_MTases"/>
</dbReference>
<organism evidence="5 6">
    <name type="scientific">Pseudonocardia eucalypti</name>
    <dbReference type="NCBI Taxonomy" id="648755"/>
    <lineage>
        <taxon>Bacteria</taxon>
        <taxon>Bacillati</taxon>
        <taxon>Actinomycetota</taxon>
        <taxon>Actinomycetes</taxon>
        <taxon>Pseudonocardiales</taxon>
        <taxon>Pseudonocardiaceae</taxon>
        <taxon>Pseudonocardia</taxon>
    </lineage>
</organism>
<dbReference type="CDD" id="cd18095">
    <property type="entry name" value="SpoU-like_rRNA-MTase"/>
    <property type="match status" value="1"/>
</dbReference>
<keyword evidence="2 5" id="KW-0489">Methyltransferase</keyword>
<comment type="caution">
    <text evidence="5">The sequence shown here is derived from an EMBL/GenBank/DDBJ whole genome shotgun (WGS) entry which is preliminary data.</text>
</comment>
<keyword evidence="3" id="KW-0808">Transferase</keyword>
<dbReference type="Pfam" id="PF00588">
    <property type="entry name" value="SpoU_methylase"/>
    <property type="match status" value="1"/>
</dbReference>
<dbReference type="InterPro" id="IPR013123">
    <property type="entry name" value="SpoU_subst-bd"/>
</dbReference>
<dbReference type="EMBL" id="BAABJP010000007">
    <property type="protein sequence ID" value="GAA5150983.1"/>
    <property type="molecule type" value="Genomic_DNA"/>
</dbReference>
<dbReference type="PANTHER" id="PTHR46429:SF1">
    <property type="entry name" value="23S RRNA (GUANOSINE-2'-O-)-METHYLTRANSFERASE RLMB"/>
    <property type="match status" value="1"/>
</dbReference>
<dbReference type="Gene3D" id="3.30.1330.30">
    <property type="match status" value="1"/>
</dbReference>
<dbReference type="GO" id="GO:0032259">
    <property type="term" value="P:methylation"/>
    <property type="evidence" value="ECO:0007669"/>
    <property type="project" value="UniProtKB-KW"/>
</dbReference>
<keyword evidence="6" id="KW-1185">Reference proteome</keyword>
<dbReference type="InterPro" id="IPR029064">
    <property type="entry name" value="Ribosomal_eL30-like_sf"/>
</dbReference>
<comment type="similarity">
    <text evidence="1">Belongs to the class IV-like SAM-binding methyltransferase superfamily. RNA methyltransferase TrmH family.</text>
</comment>
<dbReference type="Pfam" id="PF08032">
    <property type="entry name" value="SpoU_sub_bind"/>
    <property type="match status" value="1"/>
</dbReference>
<accession>A0ABP9PY51</accession>
<feature type="domain" description="RNA 2-O ribose methyltransferase substrate binding" evidence="4">
    <location>
        <begin position="16"/>
        <end position="93"/>
    </location>
</feature>
<dbReference type="GO" id="GO:0008168">
    <property type="term" value="F:methyltransferase activity"/>
    <property type="evidence" value="ECO:0007669"/>
    <property type="project" value="UniProtKB-KW"/>
</dbReference>
<name>A0ABP9PY51_9PSEU</name>
<dbReference type="InterPro" id="IPR029026">
    <property type="entry name" value="tRNA_m1G_MTases_N"/>
</dbReference>
<dbReference type="Gene3D" id="3.40.1280.10">
    <property type="match status" value="1"/>
</dbReference>
<dbReference type="PANTHER" id="PTHR46429">
    <property type="entry name" value="23S RRNA (GUANOSINE-2'-O-)-METHYLTRANSFERASE RLMB"/>
    <property type="match status" value="1"/>
</dbReference>
<dbReference type="SMART" id="SM00967">
    <property type="entry name" value="SpoU_sub_bind"/>
    <property type="match status" value="1"/>
</dbReference>
<dbReference type="SUPFAM" id="SSF75217">
    <property type="entry name" value="alpha/beta knot"/>
    <property type="match status" value="1"/>
</dbReference>
<reference evidence="6" key="1">
    <citation type="journal article" date="2019" name="Int. J. Syst. Evol. Microbiol.">
        <title>The Global Catalogue of Microorganisms (GCM) 10K type strain sequencing project: providing services to taxonomists for standard genome sequencing and annotation.</title>
        <authorList>
            <consortium name="The Broad Institute Genomics Platform"/>
            <consortium name="The Broad Institute Genome Sequencing Center for Infectious Disease"/>
            <person name="Wu L."/>
            <person name="Ma J."/>
        </authorList>
    </citation>
    <scope>NUCLEOTIDE SEQUENCE [LARGE SCALE GENOMIC DNA]</scope>
    <source>
        <strain evidence="6">JCM 18303</strain>
    </source>
</reference>
<evidence type="ECO:0000256" key="3">
    <source>
        <dbReference type="ARBA" id="ARBA00022679"/>
    </source>
</evidence>
<dbReference type="Proteomes" id="UP001428817">
    <property type="component" value="Unassembled WGS sequence"/>
</dbReference>
<sequence>MPPTGPKQSPKDTYITVYGRKPVLEALADPALSVDKVIAAEDLSRSALGPILSAARERGVPVRRATAHRVKVLAGNGRHDQGVLADVVAPRMRLVTDFLAALPAQAPCALLVLDAVTNPANVGMVLRSATAAGVDGVLLPRRGVPAIDPLVIKASAGVAFRAPVLRSSTAAEGCAALRAAGVRVLGLDARPGGSALFRDPLPERAALVLGNETDGLSPDVRAELDGTVAIPMRGGVESLNVASAAAVAAYELMRLRRP</sequence>
<proteinExistence type="inferred from homology"/>
<evidence type="ECO:0000313" key="5">
    <source>
        <dbReference type="EMBL" id="GAA5150983.1"/>
    </source>
</evidence>
<protein>
    <submittedName>
        <fullName evidence="5">RNA methyltransferase</fullName>
    </submittedName>
</protein>
<dbReference type="SUPFAM" id="SSF55315">
    <property type="entry name" value="L30e-like"/>
    <property type="match status" value="1"/>
</dbReference>
<dbReference type="InterPro" id="IPR001537">
    <property type="entry name" value="SpoU_MeTrfase"/>
</dbReference>
<evidence type="ECO:0000256" key="2">
    <source>
        <dbReference type="ARBA" id="ARBA00022603"/>
    </source>
</evidence>
<evidence type="ECO:0000256" key="1">
    <source>
        <dbReference type="ARBA" id="ARBA00007228"/>
    </source>
</evidence>
<dbReference type="InterPro" id="IPR004441">
    <property type="entry name" value="rRNA_MeTrfase_TrmH"/>
</dbReference>
<evidence type="ECO:0000313" key="6">
    <source>
        <dbReference type="Proteomes" id="UP001428817"/>
    </source>
</evidence>